<dbReference type="OrthoDB" id="885211at2"/>
<protein>
    <submittedName>
        <fullName evidence="1">Uncharacterized protein</fullName>
    </submittedName>
</protein>
<dbReference type="Proteomes" id="UP000282184">
    <property type="component" value="Unassembled WGS sequence"/>
</dbReference>
<evidence type="ECO:0000313" key="1">
    <source>
        <dbReference type="EMBL" id="RTQ45042.1"/>
    </source>
</evidence>
<name>A0A3S0K0W3_9BACT</name>
<organism evidence="1 2">
    <name type="scientific">Hymenobacter gummosus</name>
    <dbReference type="NCBI Taxonomy" id="1776032"/>
    <lineage>
        <taxon>Bacteria</taxon>
        <taxon>Pseudomonadati</taxon>
        <taxon>Bacteroidota</taxon>
        <taxon>Cytophagia</taxon>
        <taxon>Cytophagales</taxon>
        <taxon>Hymenobacteraceae</taxon>
        <taxon>Hymenobacter</taxon>
    </lineage>
</organism>
<sequence length="109" mass="12204">MQAGLANPQHHYLVCTNYFQTESGPVMLGTLHLHQSTVWQLVIGAEDFTCEVLLDSTDLQHRSPIRVSFDQVWQVMQGDGPQFDGDNPEDLLYENTSALSAFARQGLPQ</sequence>
<evidence type="ECO:0000313" key="2">
    <source>
        <dbReference type="Proteomes" id="UP000282184"/>
    </source>
</evidence>
<dbReference type="EMBL" id="RXOF01000022">
    <property type="protein sequence ID" value="RTQ45042.1"/>
    <property type="molecule type" value="Genomic_DNA"/>
</dbReference>
<dbReference type="RefSeq" id="WP_126696159.1">
    <property type="nucleotide sequence ID" value="NZ_RXOF01000022.1"/>
</dbReference>
<accession>A0A3S0K0W3</accession>
<keyword evidence="2" id="KW-1185">Reference proteome</keyword>
<proteinExistence type="predicted"/>
<reference evidence="1 2" key="1">
    <citation type="submission" date="2018-12" db="EMBL/GenBank/DDBJ databases">
        <title>Hymenobacter gummosus sp. nov., isolated from a spring.</title>
        <authorList>
            <person name="Nie L."/>
        </authorList>
    </citation>
    <scope>NUCLEOTIDE SEQUENCE [LARGE SCALE GENOMIC DNA]</scope>
    <source>
        <strain evidence="1 2">KCTC 52166</strain>
    </source>
</reference>
<comment type="caution">
    <text evidence="1">The sequence shown here is derived from an EMBL/GenBank/DDBJ whole genome shotgun (WGS) entry which is preliminary data.</text>
</comment>
<gene>
    <name evidence="1" type="ORF">EJV47_26075</name>
</gene>
<dbReference type="AlphaFoldDB" id="A0A3S0K0W3"/>